<evidence type="ECO:0000313" key="3">
    <source>
        <dbReference type="Proteomes" id="UP000239724"/>
    </source>
</evidence>
<evidence type="ECO:0000313" key="2">
    <source>
        <dbReference type="EMBL" id="PPQ36672.1"/>
    </source>
</evidence>
<dbReference type="SUPFAM" id="SSF69754">
    <property type="entry name" value="Ribosome binding protein Y (YfiA homologue)"/>
    <property type="match status" value="1"/>
</dbReference>
<dbReference type="InterPro" id="IPR012340">
    <property type="entry name" value="NA-bd_OB-fold"/>
</dbReference>
<dbReference type="InterPro" id="IPR002059">
    <property type="entry name" value="CSP_DNA-bd"/>
</dbReference>
<dbReference type="EMBL" id="NHRY01000055">
    <property type="protein sequence ID" value="PPQ36672.1"/>
    <property type="molecule type" value="Genomic_DNA"/>
</dbReference>
<dbReference type="Pfam" id="PF00313">
    <property type="entry name" value="CSD"/>
    <property type="match status" value="1"/>
</dbReference>
<evidence type="ECO:0000259" key="1">
    <source>
        <dbReference type="PROSITE" id="PS51857"/>
    </source>
</evidence>
<dbReference type="InterPro" id="IPR036567">
    <property type="entry name" value="RHF-like"/>
</dbReference>
<keyword evidence="3" id="KW-1185">Reference proteome</keyword>
<dbReference type="OrthoDB" id="9782252at2"/>
<dbReference type="GO" id="GO:0003676">
    <property type="term" value="F:nucleic acid binding"/>
    <property type="evidence" value="ECO:0007669"/>
    <property type="project" value="InterPro"/>
</dbReference>
<dbReference type="RefSeq" id="WP_104517697.1">
    <property type="nucleotide sequence ID" value="NZ_NHRY01000055.1"/>
</dbReference>
<gene>
    <name evidence="2" type="ORF">CCS01_04735</name>
</gene>
<dbReference type="Proteomes" id="UP000239724">
    <property type="component" value="Unassembled WGS sequence"/>
</dbReference>
<dbReference type="InterPro" id="IPR003489">
    <property type="entry name" value="RHF/RaiA"/>
</dbReference>
<dbReference type="Pfam" id="PF02482">
    <property type="entry name" value="Ribosomal_S30AE"/>
    <property type="match status" value="1"/>
</dbReference>
<dbReference type="SUPFAM" id="SSF50249">
    <property type="entry name" value="Nucleic acid-binding proteins"/>
    <property type="match status" value="1"/>
</dbReference>
<protein>
    <recommendedName>
        <fullName evidence="1">CSD domain-containing protein</fullName>
    </recommendedName>
</protein>
<proteinExistence type="predicted"/>
<dbReference type="PROSITE" id="PS51857">
    <property type="entry name" value="CSD_2"/>
    <property type="match status" value="1"/>
</dbReference>
<reference evidence="2 3" key="1">
    <citation type="journal article" date="2018" name="Arch. Microbiol.">
        <title>New insights into the metabolic potential of the phototrophic purple bacterium Rhodopila globiformis DSM 161(T) from its draft genome sequence and evidence for a vanadium-dependent nitrogenase.</title>
        <authorList>
            <person name="Imhoff J.F."/>
            <person name="Rahn T."/>
            <person name="Kunzel S."/>
            <person name="Neulinger S.C."/>
        </authorList>
    </citation>
    <scope>NUCLEOTIDE SEQUENCE [LARGE SCALE GENOMIC DNA]</scope>
    <source>
        <strain evidence="2 3">DSM 161</strain>
    </source>
</reference>
<dbReference type="Gene3D" id="3.30.160.100">
    <property type="entry name" value="Ribosome hibernation promotion factor-like"/>
    <property type="match status" value="1"/>
</dbReference>
<feature type="domain" description="CSD" evidence="1">
    <location>
        <begin position="120"/>
        <end position="184"/>
    </location>
</feature>
<organism evidence="2 3">
    <name type="scientific">Rhodopila globiformis</name>
    <name type="common">Rhodopseudomonas globiformis</name>
    <dbReference type="NCBI Taxonomy" id="1071"/>
    <lineage>
        <taxon>Bacteria</taxon>
        <taxon>Pseudomonadati</taxon>
        <taxon>Pseudomonadota</taxon>
        <taxon>Alphaproteobacteria</taxon>
        <taxon>Acetobacterales</taxon>
        <taxon>Acetobacteraceae</taxon>
        <taxon>Rhodopila</taxon>
    </lineage>
</organism>
<comment type="caution">
    <text evidence="2">The sequence shown here is derived from an EMBL/GenBank/DDBJ whole genome shotgun (WGS) entry which is preliminary data.</text>
</comment>
<sequence length="186" mass="20666">MERPLDIGFHNMPPSPEVEAEIRRRVDKLERRYANLIGCRVTVEALHNQHRTGNMHEVHIVLSVPGRDLAVSREPHRPGDRYARPDIRTALRDAFEAAERQLETYKGVKRADTSGPSGSALTGQVTQLLPGEDHGFILNALGTQLYFHRDSVTNGAFEDLTIGQSVHYVEEEGDAGPVATKVRVPA</sequence>
<dbReference type="AlphaFoldDB" id="A0A2S6NM04"/>
<accession>A0A2S6NM04</accession>
<dbReference type="Gene3D" id="2.40.50.140">
    <property type="entry name" value="Nucleic acid-binding proteins"/>
    <property type="match status" value="1"/>
</dbReference>
<name>A0A2S6NM04_RHOGL</name>